<sequence>MKQHEQLRLVMHIGPHKTATTYMQANFHHNAEELRRRGWLYPVVGERVATAHHDLSDNEGQFLRRKGKAFEDFLKVIRKADREGLNVLLSSEGFRRWKREHFEAIREIIGERRLHVVYALRDPLDTLYSFWAQKASMGPAPSLPAWLARPLKNPSRATYLNPLREIEPVMELPGIDYTVLLFEEIRRRKLDIYAYFLQTVLDIQDMKATRPPANERLPIELTEFIRLLAKDSGFPTGRGNSRRALHIGQVMRFLFKPEEKAKIVETIAANAAATRRTLTLSRETRHFLNSERRLVATLGERMHPLPDSGHIFLRTPATYTYYDEDELRQVPAVRELLQSAMRKTRKTYPPLAAMNIGKRMLVNWRKIRKHVRF</sequence>
<reference evidence="1 2" key="1">
    <citation type="submission" date="2020-06" db="EMBL/GenBank/DDBJ databases">
        <title>Rhizobium sp.nov. isolated from the tomato plant.</title>
        <authorList>
            <person name="Thin K.K."/>
            <person name="Zhang X."/>
            <person name="He S."/>
        </authorList>
    </citation>
    <scope>NUCLEOTIDE SEQUENCE [LARGE SCALE GENOMIC DNA]</scope>
    <source>
        <strain evidence="1 2">DBTS2</strain>
    </source>
</reference>
<dbReference type="Proteomes" id="UP000659172">
    <property type="component" value="Unassembled WGS sequence"/>
</dbReference>
<organism evidence="1 2">
    <name type="scientific">Mycoplana rhizolycopersici</name>
    <dbReference type="NCBI Taxonomy" id="2746702"/>
    <lineage>
        <taxon>Bacteria</taxon>
        <taxon>Pseudomonadati</taxon>
        <taxon>Pseudomonadota</taxon>
        <taxon>Alphaproteobacteria</taxon>
        <taxon>Hyphomicrobiales</taxon>
        <taxon>Rhizobiaceae</taxon>
        <taxon>Mycoplana</taxon>
    </lineage>
</organism>
<protein>
    <recommendedName>
        <fullName evidence="3">Sulfotransferase family protein</fullName>
    </recommendedName>
</protein>
<gene>
    <name evidence="1" type="ORF">HV823_13760</name>
</gene>
<comment type="caution">
    <text evidence="1">The sequence shown here is derived from an EMBL/GenBank/DDBJ whole genome shotgun (WGS) entry which is preliminary data.</text>
</comment>
<dbReference type="SUPFAM" id="SSF52540">
    <property type="entry name" value="P-loop containing nucleoside triphosphate hydrolases"/>
    <property type="match status" value="1"/>
</dbReference>
<name>A0ABX2QEY0_9HYPH</name>
<dbReference type="RefSeq" id="WP_176950285.1">
    <property type="nucleotide sequence ID" value="NZ_JABXYK010000007.1"/>
</dbReference>
<evidence type="ECO:0008006" key="3">
    <source>
        <dbReference type="Google" id="ProtNLM"/>
    </source>
</evidence>
<evidence type="ECO:0000313" key="2">
    <source>
        <dbReference type="Proteomes" id="UP000659172"/>
    </source>
</evidence>
<evidence type="ECO:0000313" key="1">
    <source>
        <dbReference type="EMBL" id="NVP56322.1"/>
    </source>
</evidence>
<dbReference type="EMBL" id="JABXYK010000007">
    <property type="protein sequence ID" value="NVP56322.1"/>
    <property type="molecule type" value="Genomic_DNA"/>
</dbReference>
<proteinExistence type="predicted"/>
<dbReference type="InterPro" id="IPR027417">
    <property type="entry name" value="P-loop_NTPase"/>
</dbReference>
<accession>A0ABX2QEY0</accession>
<keyword evidence="2" id="KW-1185">Reference proteome</keyword>